<dbReference type="OrthoDB" id="9792074at2"/>
<reference evidence="3 6" key="2">
    <citation type="submission" date="2019-07" db="EMBL/GenBank/DDBJ databases">
        <title>Whole genome shotgun sequence of Staphylococcus arlettae NBRC 109765.</title>
        <authorList>
            <person name="Hosoyama A."/>
            <person name="Uohara A."/>
            <person name="Ohji S."/>
            <person name="Ichikawa N."/>
        </authorList>
    </citation>
    <scope>NUCLEOTIDE SEQUENCE [LARGE SCALE GENOMIC DNA]</scope>
    <source>
        <strain evidence="3 6">NBRC 109765</strain>
    </source>
</reference>
<dbReference type="GO" id="GO:0004180">
    <property type="term" value="F:carboxypeptidase activity"/>
    <property type="evidence" value="ECO:0007669"/>
    <property type="project" value="UniProtKB-KW"/>
</dbReference>
<dbReference type="RefSeq" id="WP_002509160.1">
    <property type="nucleotide sequence ID" value="NZ_AP019698.1"/>
</dbReference>
<dbReference type="AlphaFoldDB" id="A0A380C9N0"/>
<dbReference type="InterPro" id="IPR003709">
    <property type="entry name" value="VanY-like_core_dom"/>
</dbReference>
<dbReference type="InterPro" id="IPR009045">
    <property type="entry name" value="Zn_M74/Hedgehog-like"/>
</dbReference>
<dbReference type="Pfam" id="PF02557">
    <property type="entry name" value="VanY"/>
    <property type="match status" value="1"/>
</dbReference>
<dbReference type="CDD" id="cd14852">
    <property type="entry name" value="LD-carboxypeptidase"/>
    <property type="match status" value="1"/>
</dbReference>
<evidence type="ECO:0000256" key="1">
    <source>
        <dbReference type="SAM" id="Phobius"/>
    </source>
</evidence>
<sequence>MKKKTFSLVLVILIVSFTVFIVQLFITVSSNKSNQYTAYVKPENALPILTTEDGVTKVNGHVLVNEQYSLPETYNPGESKHARRQLNKLLAQAEKEEIDLKYRSGFRSYEEQQKLIKQAIKQDGRQKAYDYTAKPGHSEHQTGLAFDVGTDAPLSNFKKEFGHSKEGRWLAKHAKQYGFIIRYPKGEEDWTGYEYEPWHLRYVGDSLAHTIHEEQTSLEKYYNLK</sequence>
<dbReference type="GO" id="GO:0006508">
    <property type="term" value="P:proteolysis"/>
    <property type="evidence" value="ECO:0007669"/>
    <property type="project" value="InterPro"/>
</dbReference>
<dbReference type="PANTHER" id="PTHR34385">
    <property type="entry name" value="D-ALANYL-D-ALANINE CARBOXYPEPTIDASE"/>
    <property type="match status" value="1"/>
</dbReference>
<dbReference type="STRING" id="1212545.SARL_01900"/>
<dbReference type="InterPro" id="IPR052179">
    <property type="entry name" value="DD-CPase-like"/>
</dbReference>
<keyword evidence="6" id="KW-1185">Reference proteome</keyword>
<evidence type="ECO:0000313" key="3">
    <source>
        <dbReference type="EMBL" id="GEQ01114.1"/>
    </source>
</evidence>
<feature type="transmembrane region" description="Helical" evidence="1">
    <location>
        <begin position="7"/>
        <end position="26"/>
    </location>
</feature>
<keyword evidence="1" id="KW-0472">Membrane</keyword>
<evidence type="ECO:0000313" key="4">
    <source>
        <dbReference type="EMBL" id="SUJ15775.1"/>
    </source>
</evidence>
<dbReference type="SUPFAM" id="SSF55166">
    <property type="entry name" value="Hedgehog/DD-peptidase"/>
    <property type="match status" value="1"/>
</dbReference>
<dbReference type="EMBL" id="BKAV01000026">
    <property type="protein sequence ID" value="GEQ01114.1"/>
    <property type="molecule type" value="Genomic_DNA"/>
</dbReference>
<dbReference type="Proteomes" id="UP000254956">
    <property type="component" value="Unassembled WGS sequence"/>
</dbReference>
<keyword evidence="4" id="KW-0645">Protease</keyword>
<protein>
    <submittedName>
        <fullName evidence="3">D-Ala-D-Ala carboxypeptidase</fullName>
    </submittedName>
    <submittedName>
        <fullName evidence="4">D-alanyl-D-alanine carboxypeptidase</fullName>
    </submittedName>
</protein>
<keyword evidence="4" id="KW-0121">Carboxypeptidase</keyword>
<dbReference type="Proteomes" id="UP000321598">
    <property type="component" value="Unassembled WGS sequence"/>
</dbReference>
<reference evidence="4 5" key="1">
    <citation type="submission" date="2018-06" db="EMBL/GenBank/DDBJ databases">
        <authorList>
            <consortium name="Pathogen Informatics"/>
            <person name="Doyle S."/>
        </authorList>
    </citation>
    <scope>NUCLEOTIDE SEQUENCE [LARGE SCALE GENOMIC DNA]</scope>
    <source>
        <strain evidence="4 5">NCTC12413</strain>
    </source>
</reference>
<keyword evidence="1" id="KW-1133">Transmembrane helix</keyword>
<evidence type="ECO:0000313" key="6">
    <source>
        <dbReference type="Proteomes" id="UP000321598"/>
    </source>
</evidence>
<gene>
    <name evidence="4" type="ORF">NCTC12413_00927</name>
    <name evidence="3" type="ORF">SAR03_21510</name>
</gene>
<dbReference type="PANTHER" id="PTHR34385:SF1">
    <property type="entry name" value="PEPTIDOGLYCAN L-ALANYL-D-GLUTAMATE ENDOPEPTIDASE CWLK"/>
    <property type="match status" value="1"/>
</dbReference>
<feature type="domain" description="D-alanyl-D-alanine carboxypeptidase-like core" evidence="2">
    <location>
        <begin position="80"/>
        <end position="205"/>
    </location>
</feature>
<keyword evidence="4" id="KW-0378">Hydrolase</keyword>
<proteinExistence type="predicted"/>
<name>A0A380C9N0_9STAP</name>
<accession>A0A380C9N0</accession>
<dbReference type="Gene3D" id="3.30.1380.10">
    <property type="match status" value="1"/>
</dbReference>
<organism evidence="4 5">
    <name type="scientific">Staphylococcus arlettae</name>
    <dbReference type="NCBI Taxonomy" id="29378"/>
    <lineage>
        <taxon>Bacteria</taxon>
        <taxon>Bacillati</taxon>
        <taxon>Bacillota</taxon>
        <taxon>Bacilli</taxon>
        <taxon>Bacillales</taxon>
        <taxon>Staphylococcaceae</taxon>
        <taxon>Staphylococcus</taxon>
    </lineage>
</organism>
<evidence type="ECO:0000259" key="2">
    <source>
        <dbReference type="Pfam" id="PF02557"/>
    </source>
</evidence>
<dbReference type="InterPro" id="IPR058193">
    <property type="entry name" value="VanY/YodJ_core_dom"/>
</dbReference>
<dbReference type="EMBL" id="UGZE01000001">
    <property type="protein sequence ID" value="SUJ15775.1"/>
    <property type="molecule type" value="Genomic_DNA"/>
</dbReference>
<evidence type="ECO:0000313" key="5">
    <source>
        <dbReference type="Proteomes" id="UP000254956"/>
    </source>
</evidence>
<keyword evidence="1" id="KW-0812">Transmembrane</keyword>